<evidence type="ECO:0000313" key="10">
    <source>
        <dbReference type="EMBL" id="KAK2850234.1"/>
    </source>
</evidence>
<feature type="region of interest" description="Disordered" evidence="7">
    <location>
        <begin position="85"/>
        <end position="138"/>
    </location>
</feature>
<organism evidence="10 11">
    <name type="scientific">Tachysurus vachellii</name>
    <name type="common">Darkbarbel catfish</name>
    <name type="synonym">Pelteobagrus vachellii</name>
    <dbReference type="NCBI Taxonomy" id="175792"/>
    <lineage>
        <taxon>Eukaryota</taxon>
        <taxon>Metazoa</taxon>
        <taxon>Chordata</taxon>
        <taxon>Craniata</taxon>
        <taxon>Vertebrata</taxon>
        <taxon>Euteleostomi</taxon>
        <taxon>Actinopterygii</taxon>
        <taxon>Neopterygii</taxon>
        <taxon>Teleostei</taxon>
        <taxon>Ostariophysi</taxon>
        <taxon>Siluriformes</taxon>
        <taxon>Bagridae</taxon>
        <taxon>Tachysurus</taxon>
    </lineage>
</organism>
<dbReference type="AlphaFoldDB" id="A0AA88N2C0"/>
<feature type="chain" id="PRO_5041689386" evidence="9">
    <location>
        <begin position="22"/>
        <end position="138"/>
    </location>
</feature>
<dbReference type="PANTHER" id="PTHR16803">
    <property type="entry name" value="HIGH AFFINITY IMMUNOGLOBULIN EPSILON RECEPTOR GAMMA-SUBUNIT"/>
    <property type="match status" value="1"/>
</dbReference>
<keyword evidence="8" id="KW-0472">Membrane</keyword>
<evidence type="ECO:0000256" key="4">
    <source>
        <dbReference type="ARBA" id="ARBA00022859"/>
    </source>
</evidence>
<keyword evidence="3" id="KW-0597">Phosphoprotein</keyword>
<keyword evidence="4" id="KW-0391">Immunity</keyword>
<evidence type="ECO:0000256" key="2">
    <source>
        <dbReference type="ARBA" id="ARBA00022475"/>
    </source>
</evidence>
<sequence>MVVFKKDSLLCLALLVSSAGATNFSDPIICYVLDAVLLFYCIIFTALYFKLKFQTTFAREPTNNGQEAKQERIYEQPLRATEDHYEDFRLKKQAPSNNDPQSATQPRKKKNKTKHSHSKSNAAETIELTSVPALPARE</sequence>
<feature type="transmembrane region" description="Helical" evidence="8">
    <location>
        <begin position="31"/>
        <end position="49"/>
    </location>
</feature>
<dbReference type="EMBL" id="JAVHJS010000008">
    <property type="protein sequence ID" value="KAK2850234.1"/>
    <property type="molecule type" value="Genomic_DNA"/>
</dbReference>
<dbReference type="Proteomes" id="UP001187315">
    <property type="component" value="Unassembled WGS sequence"/>
</dbReference>
<evidence type="ECO:0000256" key="6">
    <source>
        <dbReference type="ARBA" id="ARBA00023170"/>
    </source>
</evidence>
<dbReference type="Pfam" id="PF11628">
    <property type="entry name" value="TCR_zetazeta"/>
    <property type="match status" value="1"/>
</dbReference>
<evidence type="ECO:0000256" key="5">
    <source>
        <dbReference type="ARBA" id="ARBA00023157"/>
    </source>
</evidence>
<proteinExistence type="predicted"/>
<evidence type="ECO:0000313" key="11">
    <source>
        <dbReference type="Proteomes" id="UP001187315"/>
    </source>
</evidence>
<keyword evidence="11" id="KW-1185">Reference proteome</keyword>
<dbReference type="GO" id="GO:0032998">
    <property type="term" value="C:Fc-epsilon receptor I complex"/>
    <property type="evidence" value="ECO:0007669"/>
    <property type="project" value="InterPro"/>
</dbReference>
<feature type="compositionally biased region" description="Basic residues" evidence="7">
    <location>
        <begin position="106"/>
        <end position="118"/>
    </location>
</feature>
<gene>
    <name evidence="10" type="ORF">Q7C36_009017</name>
</gene>
<dbReference type="InterPro" id="IPR042340">
    <property type="entry name" value="FCER1G"/>
</dbReference>
<accession>A0AA88N2C0</accession>
<feature type="signal peptide" evidence="9">
    <location>
        <begin position="1"/>
        <end position="21"/>
    </location>
</feature>
<evidence type="ECO:0000256" key="8">
    <source>
        <dbReference type="SAM" id="Phobius"/>
    </source>
</evidence>
<dbReference type="PANTHER" id="PTHR16803:SF0">
    <property type="entry name" value="HIGH AFFINITY IMMUNOGLOBULIN EPSILON RECEPTOR SUBUNIT GAMMA"/>
    <property type="match status" value="1"/>
</dbReference>
<name>A0AA88N2C0_TACVA</name>
<evidence type="ECO:0000256" key="3">
    <source>
        <dbReference type="ARBA" id="ARBA00022553"/>
    </source>
</evidence>
<dbReference type="InterPro" id="IPR021663">
    <property type="entry name" value="CD3_zeta/IgE_Fc_rcpt_gamma"/>
</dbReference>
<keyword evidence="6" id="KW-0675">Receptor</keyword>
<reference evidence="10" key="1">
    <citation type="submission" date="2023-08" db="EMBL/GenBank/DDBJ databases">
        <title>Pelteobagrus vachellii genome.</title>
        <authorList>
            <person name="Liu H."/>
        </authorList>
    </citation>
    <scope>NUCLEOTIDE SEQUENCE</scope>
    <source>
        <strain evidence="10">PRFRI_2022a</strain>
        <tissue evidence="10">Muscle</tissue>
    </source>
</reference>
<keyword evidence="2" id="KW-1003">Cell membrane</keyword>
<feature type="compositionally biased region" description="Polar residues" evidence="7">
    <location>
        <begin position="94"/>
        <end position="105"/>
    </location>
</feature>
<evidence type="ECO:0000256" key="9">
    <source>
        <dbReference type="SAM" id="SignalP"/>
    </source>
</evidence>
<comment type="subcellular location">
    <subcellularLocation>
        <location evidence="1">Cell membrane</location>
        <topology evidence="1">Single-pass type I membrane protein</topology>
    </subcellularLocation>
</comment>
<evidence type="ECO:0000256" key="1">
    <source>
        <dbReference type="ARBA" id="ARBA00004251"/>
    </source>
</evidence>
<keyword evidence="9" id="KW-0732">Signal</keyword>
<keyword evidence="8" id="KW-0812">Transmembrane</keyword>
<keyword evidence="5" id="KW-1015">Disulfide bond</keyword>
<dbReference type="GO" id="GO:0002376">
    <property type="term" value="P:immune system process"/>
    <property type="evidence" value="ECO:0007669"/>
    <property type="project" value="UniProtKB-KW"/>
</dbReference>
<dbReference type="GO" id="GO:0019767">
    <property type="term" value="F:IgE receptor activity"/>
    <property type="evidence" value="ECO:0007669"/>
    <property type="project" value="InterPro"/>
</dbReference>
<keyword evidence="8" id="KW-1133">Transmembrane helix</keyword>
<comment type="caution">
    <text evidence="10">The sequence shown here is derived from an EMBL/GenBank/DDBJ whole genome shotgun (WGS) entry which is preliminary data.</text>
</comment>
<evidence type="ECO:0000256" key="7">
    <source>
        <dbReference type="SAM" id="MobiDB-lite"/>
    </source>
</evidence>
<protein>
    <submittedName>
        <fullName evidence="10">Uncharacterized protein</fullName>
    </submittedName>
</protein>